<proteinExistence type="predicted"/>
<feature type="non-terminal residue" evidence="1">
    <location>
        <position position="93"/>
    </location>
</feature>
<dbReference type="EMBL" id="BKCJ011818832">
    <property type="protein sequence ID" value="GFD55505.1"/>
    <property type="molecule type" value="Genomic_DNA"/>
</dbReference>
<dbReference type="AlphaFoldDB" id="A0A699X6W4"/>
<evidence type="ECO:0000313" key="1">
    <source>
        <dbReference type="EMBL" id="GFD55505.1"/>
    </source>
</evidence>
<name>A0A699X6W4_TANCI</name>
<sequence length="93" mass="10096">HRAGLRGCVPDAGLVAGQRRRRTVRTHQPAVQCLSNGQVTESGRHENTTSCVKKLLVPRHRDVAGKPGDLLVRGPAPAMVARPCARNDGDRER</sequence>
<protein>
    <submittedName>
        <fullName evidence="1">Uncharacterized protein</fullName>
    </submittedName>
</protein>
<gene>
    <name evidence="1" type="ORF">Tci_927474</name>
</gene>
<organism evidence="1">
    <name type="scientific">Tanacetum cinerariifolium</name>
    <name type="common">Dalmatian daisy</name>
    <name type="synonym">Chrysanthemum cinerariifolium</name>
    <dbReference type="NCBI Taxonomy" id="118510"/>
    <lineage>
        <taxon>Eukaryota</taxon>
        <taxon>Viridiplantae</taxon>
        <taxon>Streptophyta</taxon>
        <taxon>Embryophyta</taxon>
        <taxon>Tracheophyta</taxon>
        <taxon>Spermatophyta</taxon>
        <taxon>Magnoliopsida</taxon>
        <taxon>eudicotyledons</taxon>
        <taxon>Gunneridae</taxon>
        <taxon>Pentapetalae</taxon>
        <taxon>asterids</taxon>
        <taxon>campanulids</taxon>
        <taxon>Asterales</taxon>
        <taxon>Asteraceae</taxon>
        <taxon>Asteroideae</taxon>
        <taxon>Anthemideae</taxon>
        <taxon>Anthemidinae</taxon>
        <taxon>Tanacetum</taxon>
    </lineage>
</organism>
<accession>A0A699X6W4</accession>
<reference evidence="1" key="1">
    <citation type="journal article" date="2019" name="Sci. Rep.">
        <title>Draft genome of Tanacetum cinerariifolium, the natural source of mosquito coil.</title>
        <authorList>
            <person name="Yamashiro T."/>
            <person name="Shiraishi A."/>
            <person name="Satake H."/>
            <person name="Nakayama K."/>
        </authorList>
    </citation>
    <scope>NUCLEOTIDE SEQUENCE</scope>
</reference>
<feature type="non-terminal residue" evidence="1">
    <location>
        <position position="1"/>
    </location>
</feature>
<comment type="caution">
    <text evidence="1">The sequence shown here is derived from an EMBL/GenBank/DDBJ whole genome shotgun (WGS) entry which is preliminary data.</text>
</comment>